<evidence type="ECO:0000256" key="2">
    <source>
        <dbReference type="ARBA" id="ARBA00022670"/>
    </source>
</evidence>
<evidence type="ECO:0000256" key="7">
    <source>
        <dbReference type="PIRSR" id="PIRSR601461-1"/>
    </source>
</evidence>
<name>A0AAP0IHK6_9MAGN</name>
<feature type="active site" evidence="7">
    <location>
        <position position="181"/>
    </location>
</feature>
<proteinExistence type="inferred from homology"/>
<feature type="active site" evidence="7">
    <location>
        <position position="383"/>
    </location>
</feature>
<keyword evidence="5" id="KW-0378">Hydrolase</keyword>
<dbReference type="Pfam" id="PF14543">
    <property type="entry name" value="TAXi_N"/>
    <property type="match status" value="1"/>
</dbReference>
<evidence type="ECO:0000256" key="5">
    <source>
        <dbReference type="ARBA" id="ARBA00022801"/>
    </source>
</evidence>
<evidence type="ECO:0000256" key="1">
    <source>
        <dbReference type="ARBA" id="ARBA00007447"/>
    </source>
</evidence>
<organism evidence="10 11">
    <name type="scientific">Stephania japonica</name>
    <dbReference type="NCBI Taxonomy" id="461633"/>
    <lineage>
        <taxon>Eukaryota</taxon>
        <taxon>Viridiplantae</taxon>
        <taxon>Streptophyta</taxon>
        <taxon>Embryophyta</taxon>
        <taxon>Tracheophyta</taxon>
        <taxon>Spermatophyta</taxon>
        <taxon>Magnoliopsida</taxon>
        <taxon>Ranunculales</taxon>
        <taxon>Menispermaceae</taxon>
        <taxon>Menispermoideae</taxon>
        <taxon>Cissampelideae</taxon>
        <taxon>Stephania</taxon>
    </lineage>
</organism>
<dbReference type="PROSITE" id="PS51767">
    <property type="entry name" value="PEPTIDASE_A1"/>
    <property type="match status" value="1"/>
</dbReference>
<dbReference type="EMBL" id="JBBNAE010000006">
    <property type="protein sequence ID" value="KAK9115497.1"/>
    <property type="molecule type" value="Genomic_DNA"/>
</dbReference>
<dbReference type="FunFam" id="2.40.70.10:FF:000010">
    <property type="entry name" value="Aspartyl protease family protein 2"/>
    <property type="match status" value="1"/>
</dbReference>
<keyword evidence="2" id="KW-0645">Protease</keyword>
<dbReference type="InterPro" id="IPR001461">
    <property type="entry name" value="Aspartic_peptidase_A1"/>
</dbReference>
<evidence type="ECO:0000313" key="10">
    <source>
        <dbReference type="EMBL" id="KAK9115497.1"/>
    </source>
</evidence>
<evidence type="ECO:0000256" key="8">
    <source>
        <dbReference type="SAM" id="SignalP"/>
    </source>
</evidence>
<dbReference type="PANTHER" id="PTHR13683">
    <property type="entry name" value="ASPARTYL PROTEASES"/>
    <property type="match status" value="1"/>
</dbReference>
<dbReference type="GO" id="GO:0003677">
    <property type="term" value="F:DNA binding"/>
    <property type="evidence" value="ECO:0007669"/>
    <property type="project" value="UniProtKB-KW"/>
</dbReference>
<dbReference type="SUPFAM" id="SSF50630">
    <property type="entry name" value="Acid proteases"/>
    <property type="match status" value="1"/>
</dbReference>
<dbReference type="FunFam" id="2.40.70.10:FF:000016">
    <property type="entry name" value="Probable aspartic protease At2g35615"/>
    <property type="match status" value="1"/>
</dbReference>
<dbReference type="Proteomes" id="UP001417504">
    <property type="component" value="Unassembled WGS sequence"/>
</dbReference>
<dbReference type="Pfam" id="PF14541">
    <property type="entry name" value="TAXi_C"/>
    <property type="match status" value="1"/>
</dbReference>
<evidence type="ECO:0000256" key="3">
    <source>
        <dbReference type="ARBA" id="ARBA00022729"/>
    </source>
</evidence>
<dbReference type="InterPro" id="IPR033121">
    <property type="entry name" value="PEPTIDASE_A1"/>
</dbReference>
<evidence type="ECO:0000313" key="11">
    <source>
        <dbReference type="Proteomes" id="UP001417504"/>
    </source>
</evidence>
<dbReference type="PANTHER" id="PTHR13683:SF265">
    <property type="entry name" value="PROTEIN ASPARTIC PROTEASE IN GUARD CELL 2"/>
    <property type="match status" value="1"/>
</dbReference>
<feature type="signal peptide" evidence="8">
    <location>
        <begin position="1"/>
        <end position="24"/>
    </location>
</feature>
<protein>
    <recommendedName>
        <fullName evidence="9">Peptidase A1 domain-containing protein</fullName>
    </recommendedName>
</protein>
<sequence length="502" mass="53731">MVVFKVAFEALAMLFLMVVLQVLGAPTTTNPSLTYLDLNVHESIATFKSHPSSHRHLLNTDSISDSQHDGNDSKWKLKLIHRDSISSLLTSKNLSDHRGRFHDRIKRDVKRVAYLIHRLMINGGNVTNSSSNSSSNTRQPPRYKVTEFGSDVVSGMDQGSGEYFVRLGVGSPARDQYMVIDSGSDIVWVQCQPCRQCYKQSDPVFDPANSASYATVTCGSVVCGRVANANCNAGRCRYEVSYGDGSYTKGTMALETITFGQTVVRNVAIGCGHWNRGMFVGAAGLLGLGGGLMSFIGQLGGQTGGTFGYCLVSRGTASQGSLVFGRDAVPVGAVWVPLERNPRAPSFYYVGLAGLGVGGVKVGTITEDMFRLTENGGGGVVMDTGTAVTRLPLQAYQALRDAFIEGTAGLARSSGVSIFDTCFNFFNLNNVRLPTVSFYFSNGPVLTLPATNFMIPVDEEGTFCFAFAPSAGISIIGNIQQEGIQITFDGANGFVGFGPNTC</sequence>
<evidence type="ECO:0000259" key="9">
    <source>
        <dbReference type="PROSITE" id="PS51767"/>
    </source>
</evidence>
<dbReference type="InterPro" id="IPR032861">
    <property type="entry name" value="TAXi_N"/>
</dbReference>
<comment type="caution">
    <text evidence="10">The sequence shown here is derived from an EMBL/GenBank/DDBJ whole genome shotgun (WGS) entry which is preliminary data.</text>
</comment>
<dbReference type="AlphaFoldDB" id="A0AAP0IHK6"/>
<reference evidence="10 11" key="1">
    <citation type="submission" date="2024-01" db="EMBL/GenBank/DDBJ databases">
        <title>Genome assemblies of Stephania.</title>
        <authorList>
            <person name="Yang L."/>
        </authorList>
    </citation>
    <scope>NUCLEOTIDE SEQUENCE [LARGE SCALE GENOMIC DNA]</scope>
    <source>
        <strain evidence="10">QJT</strain>
        <tissue evidence="10">Leaf</tissue>
    </source>
</reference>
<keyword evidence="6" id="KW-0238">DNA-binding</keyword>
<dbReference type="GO" id="GO:0006508">
    <property type="term" value="P:proteolysis"/>
    <property type="evidence" value="ECO:0007669"/>
    <property type="project" value="UniProtKB-KW"/>
</dbReference>
<comment type="similarity">
    <text evidence="1">Belongs to the peptidase A1 family.</text>
</comment>
<dbReference type="GO" id="GO:0004190">
    <property type="term" value="F:aspartic-type endopeptidase activity"/>
    <property type="evidence" value="ECO:0007669"/>
    <property type="project" value="UniProtKB-KW"/>
</dbReference>
<feature type="domain" description="Peptidase A1" evidence="9">
    <location>
        <begin position="163"/>
        <end position="498"/>
    </location>
</feature>
<keyword evidence="11" id="KW-1185">Reference proteome</keyword>
<dbReference type="InterPro" id="IPR021109">
    <property type="entry name" value="Peptidase_aspartic_dom_sf"/>
</dbReference>
<accession>A0AAP0IHK6</accession>
<dbReference type="InterPro" id="IPR032799">
    <property type="entry name" value="TAXi_C"/>
</dbReference>
<evidence type="ECO:0000256" key="6">
    <source>
        <dbReference type="ARBA" id="ARBA00023125"/>
    </source>
</evidence>
<evidence type="ECO:0000256" key="4">
    <source>
        <dbReference type="ARBA" id="ARBA00022750"/>
    </source>
</evidence>
<dbReference type="Gene3D" id="2.40.70.10">
    <property type="entry name" value="Acid Proteases"/>
    <property type="match status" value="2"/>
</dbReference>
<keyword evidence="3 8" id="KW-0732">Signal</keyword>
<gene>
    <name evidence="10" type="ORF">Sjap_014444</name>
</gene>
<keyword evidence="4" id="KW-0064">Aspartyl protease</keyword>
<feature type="chain" id="PRO_5043013405" description="Peptidase A1 domain-containing protein" evidence="8">
    <location>
        <begin position="25"/>
        <end position="502"/>
    </location>
</feature>